<dbReference type="CDD" id="cd00431">
    <property type="entry name" value="cysteine_hydrolases"/>
    <property type="match status" value="1"/>
</dbReference>
<dbReference type="InterPro" id="IPR000868">
    <property type="entry name" value="Isochorismatase-like_dom"/>
</dbReference>
<dbReference type="Proteomes" id="UP001344906">
    <property type="component" value="Unassembled WGS sequence"/>
</dbReference>
<feature type="domain" description="Isochorismatase-like" evidence="2">
    <location>
        <begin position="11"/>
        <end position="183"/>
    </location>
</feature>
<dbReference type="PANTHER" id="PTHR43540">
    <property type="entry name" value="PEROXYUREIDOACRYLATE/UREIDOACRYLATE AMIDOHYDROLASE-RELATED"/>
    <property type="match status" value="1"/>
</dbReference>
<sequence length="216" mass="24069">MSTEQNERGQTALLLVDPYNDFLSPGGKLYLTFKEVAESVDLLTHLREIVGAARQANIPIFFVPHHRWDPGDYTTWKYPSPTQLASMKRETFARGSWGGEFHPDFSVQKGDIVIKEHWAQSGFANTDLDQQLKQHGIQRLVLIGLIANTCIESTGRFGMELGYHVTLVKDATAAASQEAMHSAHEINGPTFAHAILTTSEVVAHFRSLEKSKSFTT</sequence>
<accession>A0ABQ6FN68</accession>
<dbReference type="Pfam" id="PF00857">
    <property type="entry name" value="Isochorismatase"/>
    <property type="match status" value="1"/>
</dbReference>
<name>A0ABQ6FN68_9CHLR</name>
<dbReference type="InterPro" id="IPR036380">
    <property type="entry name" value="Isochorismatase-like_sf"/>
</dbReference>
<evidence type="ECO:0000313" key="3">
    <source>
        <dbReference type="EMBL" id="GLV55055.1"/>
    </source>
</evidence>
<reference evidence="3 4" key="1">
    <citation type="submission" date="2023-02" db="EMBL/GenBank/DDBJ databases">
        <title>Dictyobacter halimunensis sp. nov., a new member of the class Ktedonobacteria from forest soil in a geothermal area.</title>
        <authorList>
            <person name="Rachmania M.K."/>
            <person name="Ningsih F."/>
            <person name="Sakai Y."/>
            <person name="Yabe S."/>
            <person name="Yokota A."/>
            <person name="Sjamsuridzal W."/>
        </authorList>
    </citation>
    <scope>NUCLEOTIDE SEQUENCE [LARGE SCALE GENOMIC DNA]</scope>
    <source>
        <strain evidence="3 4">S3.2.2.5</strain>
    </source>
</reference>
<dbReference type="PANTHER" id="PTHR43540:SF16">
    <property type="entry name" value="ISOCHORISMATASE-LIKE DOMAIN-CONTAINING PROTEIN"/>
    <property type="match status" value="1"/>
</dbReference>
<proteinExistence type="predicted"/>
<keyword evidence="4" id="KW-1185">Reference proteome</keyword>
<dbReference type="EMBL" id="BSRI01000001">
    <property type="protein sequence ID" value="GLV55055.1"/>
    <property type="molecule type" value="Genomic_DNA"/>
</dbReference>
<evidence type="ECO:0000259" key="2">
    <source>
        <dbReference type="Pfam" id="PF00857"/>
    </source>
</evidence>
<dbReference type="SUPFAM" id="SSF52499">
    <property type="entry name" value="Isochorismatase-like hydrolases"/>
    <property type="match status" value="1"/>
</dbReference>
<dbReference type="Gene3D" id="3.40.50.850">
    <property type="entry name" value="Isochorismatase-like"/>
    <property type="match status" value="1"/>
</dbReference>
<evidence type="ECO:0000256" key="1">
    <source>
        <dbReference type="ARBA" id="ARBA00022801"/>
    </source>
</evidence>
<dbReference type="InterPro" id="IPR050272">
    <property type="entry name" value="Isochorismatase-like_hydrls"/>
</dbReference>
<gene>
    <name evidence="3" type="ORF">KDH_19020</name>
</gene>
<evidence type="ECO:0000313" key="4">
    <source>
        <dbReference type="Proteomes" id="UP001344906"/>
    </source>
</evidence>
<dbReference type="RefSeq" id="WP_338249063.1">
    <property type="nucleotide sequence ID" value="NZ_BSRI01000001.1"/>
</dbReference>
<organism evidence="3 4">
    <name type="scientific">Dictyobacter halimunensis</name>
    <dbReference type="NCBI Taxonomy" id="3026934"/>
    <lineage>
        <taxon>Bacteria</taxon>
        <taxon>Bacillati</taxon>
        <taxon>Chloroflexota</taxon>
        <taxon>Ktedonobacteria</taxon>
        <taxon>Ktedonobacterales</taxon>
        <taxon>Dictyobacteraceae</taxon>
        <taxon>Dictyobacter</taxon>
    </lineage>
</organism>
<protein>
    <submittedName>
        <fullName evidence="3">Isochorismatase</fullName>
    </submittedName>
</protein>
<keyword evidence="1" id="KW-0378">Hydrolase</keyword>
<comment type="caution">
    <text evidence="3">The sequence shown here is derived from an EMBL/GenBank/DDBJ whole genome shotgun (WGS) entry which is preliminary data.</text>
</comment>